<dbReference type="GO" id="GO:0005737">
    <property type="term" value="C:cytoplasm"/>
    <property type="evidence" value="ECO:0007669"/>
    <property type="project" value="UniProtKB-SubCell"/>
</dbReference>
<evidence type="ECO:0000256" key="3">
    <source>
        <dbReference type="ARBA" id="ARBA00022552"/>
    </source>
</evidence>
<dbReference type="AlphaFoldDB" id="A0A077ENN3"/>
<dbReference type="Gene3D" id="2.30.30.240">
    <property type="entry name" value="PRC-barrel domain"/>
    <property type="match status" value="1"/>
</dbReference>
<keyword evidence="3 5" id="KW-0698">rRNA processing</keyword>
<keyword evidence="1 5" id="KW-0963">Cytoplasm</keyword>
<dbReference type="STRING" id="1338011.BD94_3365"/>
<name>A0A077ENN3_9FLAO</name>
<dbReference type="InterPro" id="IPR036976">
    <property type="entry name" value="RimM_N_sf"/>
</dbReference>
<reference evidence="8" key="1">
    <citation type="journal article" date="2013" name="Lancet">
        <title>First case of E anophelis outbreak in an intensive-care unit.</title>
        <authorList>
            <person name="Teo J."/>
            <person name="Tan S.Y."/>
            <person name="Tay M."/>
            <person name="Ding Y."/>
            <person name="Kjelleberg S."/>
            <person name="Givskov M."/>
            <person name="Lin R.T."/>
            <person name="Yang L."/>
        </authorList>
    </citation>
    <scope>NUCLEOTIDE SEQUENCE [LARGE SCALE GENOMIC DNA]</scope>
    <source>
        <strain evidence="8">NUHP1</strain>
    </source>
</reference>
<dbReference type="GO" id="GO:0005840">
    <property type="term" value="C:ribosome"/>
    <property type="evidence" value="ECO:0007669"/>
    <property type="project" value="InterPro"/>
</dbReference>
<dbReference type="SUPFAM" id="SSF50447">
    <property type="entry name" value="Translation proteins"/>
    <property type="match status" value="1"/>
</dbReference>
<dbReference type="NCBIfam" id="TIGR02273">
    <property type="entry name" value="16S_RimM"/>
    <property type="match status" value="1"/>
</dbReference>
<dbReference type="InterPro" id="IPR002676">
    <property type="entry name" value="RimM_N"/>
</dbReference>
<dbReference type="GO" id="GO:0042274">
    <property type="term" value="P:ribosomal small subunit biogenesis"/>
    <property type="evidence" value="ECO:0007669"/>
    <property type="project" value="UniProtKB-UniRule"/>
</dbReference>
<dbReference type="PANTHER" id="PTHR33692:SF1">
    <property type="entry name" value="RIBOSOME MATURATION FACTOR RIMM"/>
    <property type="match status" value="1"/>
</dbReference>
<evidence type="ECO:0000256" key="4">
    <source>
        <dbReference type="ARBA" id="ARBA00023186"/>
    </source>
</evidence>
<feature type="domain" description="RimM N-terminal" evidence="6">
    <location>
        <begin position="9"/>
        <end position="85"/>
    </location>
</feature>
<dbReference type="HOGENOM" id="CLU_077636_4_1_10"/>
<dbReference type="Proteomes" id="UP000028933">
    <property type="component" value="Chromosome"/>
</dbReference>
<comment type="subunit">
    <text evidence="5">Binds ribosomal protein uS19.</text>
</comment>
<comment type="domain">
    <text evidence="5">The PRC barrel domain binds ribosomal protein uS19.</text>
</comment>
<comment type="function">
    <text evidence="5">An accessory protein needed during the final step in the assembly of 30S ribosomal subunit, possibly for assembly of the head region. Essential for efficient processing of 16S rRNA. May be needed both before and after RbfA during the maturation of 16S rRNA. It has affinity for free ribosomal 30S subunits but not for 70S ribosomes.</text>
</comment>
<sequence>MRKEECYFLGRITRRHGLSGNVILKMDTDQPEFYSKMESMFIEINGLLVPFFVDKLSWSKGDSLNILFKNSNEALVDQIIGKEVYQPLSTLPKLSGKQFYYHEIVGYEIKDTEGKSYGLIRSVNDQTAQHYFILVLNDKEVVVPIIKDWIVALDREEKVMTMQLPEGLLDVFTTSSKKDE</sequence>
<dbReference type="GeneID" id="56684438"/>
<dbReference type="RefSeq" id="WP_009086312.1">
    <property type="nucleotide sequence ID" value="NZ_CP007547.1"/>
</dbReference>
<evidence type="ECO:0000313" key="9">
    <source>
        <dbReference type="Proteomes" id="UP000028933"/>
    </source>
</evidence>
<dbReference type="InterPro" id="IPR011961">
    <property type="entry name" value="RimM"/>
</dbReference>
<reference evidence="8" key="2">
    <citation type="journal article" date="2015" name="Genome Biol. Evol.">
        <title>Complete Genome Sequence and Transcriptomic Analysis of the Novel Pathogen Elizabethkingia anophelis in Response to Oxidative Stress.</title>
        <authorList>
            <person name="Li Y."/>
            <person name="Liu Y."/>
            <person name="Chew S.C."/>
            <person name="Tay M."/>
            <person name="Salido M.M."/>
            <person name="Teo J."/>
            <person name="Lauro F.M."/>
            <person name="Givskov M."/>
            <person name="Yang L."/>
        </authorList>
    </citation>
    <scope>NUCLEOTIDE SEQUENCE</scope>
    <source>
        <strain evidence="8">NUHP1</strain>
    </source>
</reference>
<keyword evidence="4 5" id="KW-0143">Chaperone</keyword>
<dbReference type="eggNOG" id="COG0806">
    <property type="taxonomic scope" value="Bacteria"/>
</dbReference>
<dbReference type="EMBL" id="CP007547">
    <property type="protein sequence ID" value="AIL47140.1"/>
    <property type="molecule type" value="Genomic_DNA"/>
</dbReference>
<dbReference type="GO" id="GO:0006364">
    <property type="term" value="P:rRNA processing"/>
    <property type="evidence" value="ECO:0007669"/>
    <property type="project" value="UniProtKB-UniRule"/>
</dbReference>
<proteinExistence type="inferred from homology"/>
<dbReference type="HAMAP" id="MF_00014">
    <property type="entry name" value="Ribosome_mat_RimM"/>
    <property type="match status" value="1"/>
</dbReference>
<protein>
    <recommendedName>
        <fullName evidence="5">Ribosome maturation factor RimM</fullName>
    </recommendedName>
</protein>
<accession>A0A077ENN3</accession>
<dbReference type="Pfam" id="PF01782">
    <property type="entry name" value="RimM"/>
    <property type="match status" value="1"/>
</dbReference>
<dbReference type="InterPro" id="IPR009000">
    <property type="entry name" value="Transl_B-barrel_sf"/>
</dbReference>
<dbReference type="KEGG" id="eao:BD94_3365"/>
<dbReference type="SUPFAM" id="SSF50346">
    <property type="entry name" value="PRC-barrel domain"/>
    <property type="match status" value="1"/>
</dbReference>
<evidence type="ECO:0000256" key="2">
    <source>
        <dbReference type="ARBA" id="ARBA00022517"/>
    </source>
</evidence>
<organism evidence="8 9">
    <name type="scientific">Elizabethkingia anophelis NUHP1</name>
    <dbReference type="NCBI Taxonomy" id="1338011"/>
    <lineage>
        <taxon>Bacteria</taxon>
        <taxon>Pseudomonadati</taxon>
        <taxon>Bacteroidota</taxon>
        <taxon>Flavobacteriia</taxon>
        <taxon>Flavobacteriales</taxon>
        <taxon>Weeksellaceae</taxon>
        <taxon>Elizabethkingia</taxon>
    </lineage>
</organism>
<gene>
    <name evidence="5" type="primary">rimM</name>
    <name evidence="8" type="ORF">BD94_3365</name>
</gene>
<evidence type="ECO:0000259" key="6">
    <source>
        <dbReference type="Pfam" id="PF01782"/>
    </source>
</evidence>
<comment type="similarity">
    <text evidence="5">Belongs to the RimM family.</text>
</comment>
<dbReference type="PANTHER" id="PTHR33692">
    <property type="entry name" value="RIBOSOME MATURATION FACTOR RIMM"/>
    <property type="match status" value="1"/>
</dbReference>
<evidence type="ECO:0000259" key="7">
    <source>
        <dbReference type="Pfam" id="PF24986"/>
    </source>
</evidence>
<evidence type="ECO:0000256" key="5">
    <source>
        <dbReference type="HAMAP-Rule" id="MF_00014"/>
    </source>
</evidence>
<dbReference type="Pfam" id="PF24986">
    <property type="entry name" value="PRC_RimM"/>
    <property type="match status" value="1"/>
</dbReference>
<dbReference type="InterPro" id="IPR056792">
    <property type="entry name" value="PRC_RimM"/>
</dbReference>
<comment type="subcellular location">
    <subcellularLocation>
        <location evidence="5">Cytoplasm</location>
    </subcellularLocation>
</comment>
<dbReference type="InterPro" id="IPR011033">
    <property type="entry name" value="PRC_barrel-like_sf"/>
</dbReference>
<dbReference type="GO" id="GO:0043022">
    <property type="term" value="F:ribosome binding"/>
    <property type="evidence" value="ECO:0007669"/>
    <property type="project" value="InterPro"/>
</dbReference>
<keyword evidence="2 5" id="KW-0690">Ribosome biogenesis</keyword>
<feature type="domain" description="Ribosome maturation factor RimM PRC barrel" evidence="7">
    <location>
        <begin position="102"/>
        <end position="168"/>
    </location>
</feature>
<evidence type="ECO:0000313" key="8">
    <source>
        <dbReference type="EMBL" id="AIL47140.1"/>
    </source>
</evidence>
<dbReference type="Gene3D" id="2.40.30.60">
    <property type="entry name" value="RimM"/>
    <property type="match status" value="1"/>
</dbReference>
<evidence type="ECO:0000256" key="1">
    <source>
        <dbReference type="ARBA" id="ARBA00022490"/>
    </source>
</evidence>